<organism evidence="1">
    <name type="scientific">marine sediment metagenome</name>
    <dbReference type="NCBI Taxonomy" id="412755"/>
    <lineage>
        <taxon>unclassified sequences</taxon>
        <taxon>metagenomes</taxon>
        <taxon>ecological metagenomes</taxon>
    </lineage>
</organism>
<gene>
    <name evidence="1" type="ORF">LCGC14_1381980</name>
</gene>
<dbReference type="AlphaFoldDB" id="A0A0F9K2F0"/>
<sequence length="59" mass="7025">MTQDTQKTLRLNSEQLQRWKEVHRATFPEHGVSFSQWILLMVEQGIARPEVFVKIKETK</sequence>
<reference evidence="1" key="1">
    <citation type="journal article" date="2015" name="Nature">
        <title>Complex archaea that bridge the gap between prokaryotes and eukaryotes.</title>
        <authorList>
            <person name="Spang A."/>
            <person name="Saw J.H."/>
            <person name="Jorgensen S.L."/>
            <person name="Zaremba-Niedzwiedzka K."/>
            <person name="Martijn J."/>
            <person name="Lind A.E."/>
            <person name="van Eijk R."/>
            <person name="Schleper C."/>
            <person name="Guy L."/>
            <person name="Ettema T.J."/>
        </authorList>
    </citation>
    <scope>NUCLEOTIDE SEQUENCE</scope>
</reference>
<dbReference type="EMBL" id="LAZR01008840">
    <property type="protein sequence ID" value="KKM76254.1"/>
    <property type="molecule type" value="Genomic_DNA"/>
</dbReference>
<accession>A0A0F9K2F0</accession>
<proteinExistence type="predicted"/>
<name>A0A0F9K2F0_9ZZZZ</name>
<protein>
    <submittedName>
        <fullName evidence="1">Uncharacterized protein</fullName>
    </submittedName>
</protein>
<evidence type="ECO:0000313" key="1">
    <source>
        <dbReference type="EMBL" id="KKM76254.1"/>
    </source>
</evidence>
<comment type="caution">
    <text evidence="1">The sequence shown here is derived from an EMBL/GenBank/DDBJ whole genome shotgun (WGS) entry which is preliminary data.</text>
</comment>